<dbReference type="Proteomes" id="UP000037891">
    <property type="component" value="Unassembled WGS sequence"/>
</dbReference>
<reference evidence="2 3" key="2">
    <citation type="submission" date="2015-10" db="EMBL/GenBank/DDBJ databases">
        <title>Comparative genomics and high-throughput reverse genetic screens identify a new phytobacterial MAMP and an Arabidopsis receptor required for immune elicitation.</title>
        <authorList>
            <person name="Mott G.A."/>
            <person name="Thakur S."/>
            <person name="Wang P.W."/>
            <person name="Desveaux D."/>
            <person name="Guttman D.S."/>
        </authorList>
    </citation>
    <scope>NUCLEOTIDE SEQUENCE [LARGE SCALE GENOMIC DNA]</scope>
    <source>
        <strain evidence="2 3">0788_9</strain>
    </source>
</reference>
<keyword evidence="1" id="KW-1133">Transmembrane helix</keyword>
<accession>A0A0N1JNI1</accession>
<dbReference type="EMBL" id="LGLN01000069">
    <property type="protein sequence ID" value="KPC27205.1"/>
    <property type="molecule type" value="Genomic_DNA"/>
</dbReference>
<sequence>MEQMIDYAPLAALVMLGLGYMAAFFYLPKGSREVLRYTGATLVIALSILAVYHMRK</sequence>
<dbReference type="RefSeq" id="WP_154864458.1">
    <property type="nucleotide sequence ID" value="NZ_LGLN01000069.1"/>
</dbReference>
<feature type="transmembrane region" description="Helical" evidence="1">
    <location>
        <begin position="7"/>
        <end position="28"/>
    </location>
</feature>
<evidence type="ECO:0000313" key="3">
    <source>
        <dbReference type="Proteomes" id="UP000037891"/>
    </source>
</evidence>
<gene>
    <name evidence="2" type="ORF">ABJ99_4830</name>
</gene>
<evidence type="ECO:0000313" key="2">
    <source>
        <dbReference type="EMBL" id="KPC27205.1"/>
    </source>
</evidence>
<keyword evidence="1" id="KW-0472">Membrane</keyword>
<proteinExistence type="predicted"/>
<comment type="caution">
    <text evidence="2">The sequence shown here is derived from an EMBL/GenBank/DDBJ whole genome shotgun (WGS) entry which is preliminary data.</text>
</comment>
<reference evidence="2 3" key="1">
    <citation type="submission" date="2015-07" db="EMBL/GenBank/DDBJ databases">
        <authorList>
            <person name="Noorani M."/>
        </authorList>
    </citation>
    <scope>NUCLEOTIDE SEQUENCE [LARGE SCALE GENOMIC DNA]</scope>
    <source>
        <strain evidence="2 3">0788_9</strain>
    </source>
</reference>
<organism evidence="2 3">
    <name type="scientific">Pseudomonas syringae pv. cilantro</name>
    <dbReference type="NCBI Taxonomy" id="81035"/>
    <lineage>
        <taxon>Bacteria</taxon>
        <taxon>Pseudomonadati</taxon>
        <taxon>Pseudomonadota</taxon>
        <taxon>Gammaproteobacteria</taxon>
        <taxon>Pseudomonadales</taxon>
        <taxon>Pseudomonadaceae</taxon>
        <taxon>Pseudomonas</taxon>
        <taxon>Pseudomonas syringae</taxon>
    </lineage>
</organism>
<feature type="transmembrane region" description="Helical" evidence="1">
    <location>
        <begin position="34"/>
        <end position="52"/>
    </location>
</feature>
<evidence type="ECO:0000256" key="1">
    <source>
        <dbReference type="SAM" id="Phobius"/>
    </source>
</evidence>
<keyword evidence="1" id="KW-0812">Transmembrane</keyword>
<name>A0A0N1JNI1_PSESX</name>
<dbReference type="AlphaFoldDB" id="A0A0N1JNI1"/>
<protein>
    <submittedName>
        <fullName evidence="2">Uncharacterized protein</fullName>
    </submittedName>
</protein>